<organism evidence="1 2">
    <name type="scientific">Zizania palustris</name>
    <name type="common">Northern wild rice</name>
    <dbReference type="NCBI Taxonomy" id="103762"/>
    <lineage>
        <taxon>Eukaryota</taxon>
        <taxon>Viridiplantae</taxon>
        <taxon>Streptophyta</taxon>
        <taxon>Embryophyta</taxon>
        <taxon>Tracheophyta</taxon>
        <taxon>Spermatophyta</taxon>
        <taxon>Magnoliopsida</taxon>
        <taxon>Liliopsida</taxon>
        <taxon>Poales</taxon>
        <taxon>Poaceae</taxon>
        <taxon>BOP clade</taxon>
        <taxon>Oryzoideae</taxon>
        <taxon>Oryzeae</taxon>
        <taxon>Zizaniinae</taxon>
        <taxon>Zizania</taxon>
    </lineage>
</organism>
<gene>
    <name evidence="1" type="ORF">GUJ93_ZPchr0013g36659</name>
</gene>
<dbReference type="AlphaFoldDB" id="A0A8J5WS73"/>
<dbReference type="Proteomes" id="UP000729402">
    <property type="component" value="Unassembled WGS sequence"/>
</dbReference>
<evidence type="ECO:0000313" key="1">
    <source>
        <dbReference type="EMBL" id="KAG8095873.1"/>
    </source>
</evidence>
<proteinExistence type="predicted"/>
<dbReference type="EMBL" id="JAAALK010000079">
    <property type="protein sequence ID" value="KAG8095873.1"/>
    <property type="molecule type" value="Genomic_DNA"/>
</dbReference>
<evidence type="ECO:0000313" key="2">
    <source>
        <dbReference type="Proteomes" id="UP000729402"/>
    </source>
</evidence>
<accession>A0A8J5WS73</accession>
<comment type="caution">
    <text evidence="1">The sequence shown here is derived from an EMBL/GenBank/DDBJ whole genome shotgun (WGS) entry which is preliminary data.</text>
</comment>
<name>A0A8J5WS73_ZIZPA</name>
<keyword evidence="2" id="KW-1185">Reference proteome</keyword>
<sequence>MVWGLWWSPSWGWRLSTPVALQLCIGQYTRLGYDKALGGAPSEAIVRMRHTPSGHRVGLSRALGGWWPRRRAGGWEGMPVAEEAVADG</sequence>
<reference evidence="1" key="2">
    <citation type="submission" date="2021-02" db="EMBL/GenBank/DDBJ databases">
        <authorList>
            <person name="Kimball J.A."/>
            <person name="Haas M.W."/>
            <person name="Macchietto M."/>
            <person name="Kono T."/>
            <person name="Duquette J."/>
            <person name="Shao M."/>
        </authorList>
    </citation>
    <scope>NUCLEOTIDE SEQUENCE</scope>
    <source>
        <tissue evidence="1">Fresh leaf tissue</tissue>
    </source>
</reference>
<protein>
    <submittedName>
        <fullName evidence="1">Uncharacterized protein</fullName>
    </submittedName>
</protein>
<reference evidence="1" key="1">
    <citation type="journal article" date="2021" name="bioRxiv">
        <title>Whole Genome Assembly and Annotation of Northern Wild Rice, Zizania palustris L., Supports a Whole Genome Duplication in the Zizania Genus.</title>
        <authorList>
            <person name="Haas M."/>
            <person name="Kono T."/>
            <person name="Macchietto M."/>
            <person name="Millas R."/>
            <person name="McGilp L."/>
            <person name="Shao M."/>
            <person name="Duquette J."/>
            <person name="Hirsch C.N."/>
            <person name="Kimball J."/>
        </authorList>
    </citation>
    <scope>NUCLEOTIDE SEQUENCE</scope>
    <source>
        <tissue evidence="1">Fresh leaf tissue</tissue>
    </source>
</reference>